<evidence type="ECO:0000313" key="1">
    <source>
        <dbReference type="EMBL" id="SHJ29141.1"/>
    </source>
</evidence>
<sequence>MLELYRICFESLKVEGVYYASWKNNHKLARALQAKSDIDLLVAKRDRRKFEKILLENNFVAASNAKLFYPEIAHYYGLDVSSGEICHLHVYYDLVTGTSHGKEYCFNFCDEVLASRFVNSYGIYEVGIEEQALLFVLRHYVKRSSFLGALLYQKECSDYKAEREYLMKNYSENKGCCRFGHSSDQLFILSTNFLEDFFLCWRKKQSLKWNLRATSLWLTARGVSRFGYRLLNKLVLKQKKKVNGVAVAVTGIDGAGKSTLLANLHAFFSTTFSVKQYHFGRPNPTLLTTPIRIALFFRSMRKSDGKCSLSAQCVPDKISIAYALRYVALAYERAVLMRKIQQDVMNGYVVFVDRCHSLDSGKMDSPRIAERTSNSFVVGFLGSCERSLYERMPKVDLAIMLQGDLNTFVLRNQLRDKVGKESDEEIEKRYWQNCDFSPVAKNVQEVSAEMSPKDVSTAAKKIVWEFL</sequence>
<gene>
    <name evidence="1" type="ORF">SAMN05660830_02095</name>
</gene>
<name>A0A8G2CAC5_9BACT</name>
<evidence type="ECO:0000313" key="2">
    <source>
        <dbReference type="Proteomes" id="UP000184001"/>
    </source>
</evidence>
<organism evidence="1 2">
    <name type="scientific">Halodesulfovibrio aestuarii</name>
    <dbReference type="NCBI Taxonomy" id="126333"/>
    <lineage>
        <taxon>Bacteria</taxon>
        <taxon>Pseudomonadati</taxon>
        <taxon>Thermodesulfobacteriota</taxon>
        <taxon>Desulfovibrionia</taxon>
        <taxon>Desulfovibrionales</taxon>
        <taxon>Desulfovibrionaceae</taxon>
        <taxon>Halodesulfovibrio</taxon>
    </lineage>
</organism>
<evidence type="ECO:0008006" key="3">
    <source>
        <dbReference type="Google" id="ProtNLM"/>
    </source>
</evidence>
<dbReference type="Gene3D" id="3.40.50.300">
    <property type="entry name" value="P-loop containing nucleotide triphosphate hydrolases"/>
    <property type="match status" value="1"/>
</dbReference>
<protein>
    <recommendedName>
        <fullName evidence="3">Thymidylate kinase</fullName>
    </recommendedName>
</protein>
<proteinExistence type="predicted"/>
<dbReference type="Proteomes" id="UP000184001">
    <property type="component" value="Unassembled WGS sequence"/>
</dbReference>
<dbReference type="SUPFAM" id="SSF52540">
    <property type="entry name" value="P-loop containing nucleoside triphosphate hydrolases"/>
    <property type="match status" value="1"/>
</dbReference>
<dbReference type="EMBL" id="FQZR01000004">
    <property type="protein sequence ID" value="SHJ29141.1"/>
    <property type="molecule type" value="Genomic_DNA"/>
</dbReference>
<dbReference type="RefSeq" id="WP_020000159.1">
    <property type="nucleotide sequence ID" value="NZ_CP192219.1"/>
</dbReference>
<reference evidence="1 2" key="1">
    <citation type="submission" date="2016-11" db="EMBL/GenBank/DDBJ databases">
        <authorList>
            <person name="Varghese N."/>
            <person name="Submissions S."/>
        </authorList>
    </citation>
    <scope>NUCLEOTIDE SEQUENCE [LARGE SCALE GENOMIC DNA]</scope>
    <source>
        <strain evidence="1 2">DSM 17919</strain>
    </source>
</reference>
<accession>A0A8G2CAC5</accession>
<dbReference type="AlphaFoldDB" id="A0A8G2CAC5"/>
<comment type="caution">
    <text evidence="1">The sequence shown here is derived from an EMBL/GenBank/DDBJ whole genome shotgun (WGS) entry which is preliminary data.</text>
</comment>
<dbReference type="InterPro" id="IPR027417">
    <property type="entry name" value="P-loop_NTPase"/>
</dbReference>